<dbReference type="SUPFAM" id="SSF49785">
    <property type="entry name" value="Galactose-binding domain-like"/>
    <property type="match status" value="1"/>
</dbReference>
<dbReference type="VEuPathDB" id="FungiDB:H257_03199"/>
<dbReference type="InterPro" id="IPR052752">
    <property type="entry name" value="NACHT-WD_repeat"/>
</dbReference>
<protein>
    <recommendedName>
        <fullName evidence="1">sphingomyelin phosphodiesterase</fullName>
        <ecNumber evidence="1">3.1.4.12</ecNumber>
    </recommendedName>
</protein>
<dbReference type="InterPro" id="IPR041664">
    <property type="entry name" value="AAA_16"/>
</dbReference>
<dbReference type="CDD" id="cd09078">
    <property type="entry name" value="nSMase"/>
    <property type="match status" value="1"/>
</dbReference>
<dbReference type="GO" id="GO:0004767">
    <property type="term" value="F:sphingomyelin phosphodiesterase activity"/>
    <property type="evidence" value="ECO:0007669"/>
    <property type="project" value="UniProtKB-EC"/>
</dbReference>
<dbReference type="SUPFAM" id="SSF52540">
    <property type="entry name" value="P-loop containing nucleoside triphosphate hydrolases"/>
    <property type="match status" value="1"/>
</dbReference>
<dbReference type="PROSITE" id="PS50022">
    <property type="entry name" value="FA58C_3"/>
    <property type="match status" value="1"/>
</dbReference>
<evidence type="ECO:0000313" key="3">
    <source>
        <dbReference type="EMBL" id="RQM21138.1"/>
    </source>
</evidence>
<dbReference type="VEuPathDB" id="FungiDB:H257_03200"/>
<dbReference type="Pfam" id="PF03372">
    <property type="entry name" value="Exo_endo_phos"/>
    <property type="match status" value="1"/>
</dbReference>
<comment type="caution">
    <text evidence="3">The sequence shown here is derived from an EMBL/GenBank/DDBJ whole genome shotgun (WGS) entry which is preliminary data.</text>
</comment>
<dbReference type="Gene3D" id="2.130.10.10">
    <property type="entry name" value="YVTN repeat-like/Quinoprotein amine dehydrogenase"/>
    <property type="match status" value="2"/>
</dbReference>
<keyword evidence="4" id="KW-1185">Reference proteome</keyword>
<dbReference type="InterPro" id="IPR015943">
    <property type="entry name" value="WD40/YVTN_repeat-like_dom_sf"/>
</dbReference>
<dbReference type="SUPFAM" id="SSF56219">
    <property type="entry name" value="DNase I-like"/>
    <property type="match status" value="1"/>
</dbReference>
<dbReference type="InterPro" id="IPR017766">
    <property type="entry name" value="Sphingomyelinase/PLipase_C"/>
</dbReference>
<gene>
    <name evidence="3" type="ORF">B5M09_006512</name>
</gene>
<evidence type="ECO:0000313" key="4">
    <source>
        <dbReference type="Proteomes" id="UP000284702"/>
    </source>
</evidence>
<dbReference type="Pfam" id="PF13271">
    <property type="entry name" value="DUF4062"/>
    <property type="match status" value="1"/>
</dbReference>
<sequence>MHVRVLSWNVFLRPPGIQQPGGGDHKDFRLEFIMRKVIQYDVVLLQEMFAIGSSRLHRLLSFANDHGLAYHAGSVYPSLWSRQLVDGGLLILSRYPICQTKSHQFRDSCGSDALAAKGVVYAQLQIESQGTLLDVFTTHTQAGQGQVATTIRWRQIEELAWFVHTTRTDATTPAILGGDFNLDARHNVDFAGDPAKPVITKCAESVSYKRMLQLFSMRSHDSVTHVANVLGAAHDVTNANGHGVLAQTWSKEQVNDMGKCIDYFILAVGLVNISRGKLASGSSMENEGSHATFAVDGNDQTRFASVDSDPQWLEVDLGVLHNISHVCILWEAAFASKYDIQVSTDRLVWTTAASVTDNRDEGWVKTNLPANVDATFVRMYGHERGTKFGYSIYHFNVYGCQLAPFLVEQVVVTSANVSLGDRVVRGLHWPVTSSYDGVCGYPGTVVAFKKPGEPAAGATTDVPNDAITEELGILIWLSAPNAAATQEDDVGDEVQTLEAALWATSRDKRLEWKGKLTARPPQITHALDKHLVARVVQGKLVQNDIRPKPNAISVFVSSTFTDTTSERNLLIADVYPYLKRYAALLGLEFSASEMRWGIRDEASNSHQTSAICMAELARCQTSSLGLNYVLILGNKYGYRPFPNQIPVDEFEALVATMASADAAVTRHWFLVNENVVPPAMELQPSTLAAPGTWWPIFEQMQRAFRNSRHVLPDRSRQDLYNISVTECEITHGLLHADDPTTAAFVYHRVISDIDPDHEKANMYVDMRGHGQVDDDAQTLLATLRATKVKPMQMLGSKDYIVPWGPEILPETHASYLADFCDHFCGIMCDALLQASEQLNVAPDAVYNEAMHHALFCAQRSANFVGRLDILSKVHAYIRSPSESPLVLFGRGGAGKSAVMAKVAIKLTGSGGGVAVAAGSGLAAVVTPRHDPVLVLRFLGTSLDSTDIRKLLASMCLQLQRNYTTETAMVIPQSLDALIARFHNLLGLASETKPLVVLLDSLDQLSRAENAHHLTWLPQTLPPFCKLVVSALEAADEGGHCLAKLRAQTLPDQMLELPVMSAEDGRDILTAWLASRHRALTPDQTSFLVHSFMQCPLPLYLHVAFTLSLPWTSSTPVEASLFPSTIPDLLNHLFDKLCGIHGKLLVHHLAGYLTLAKRGLSRTELEDVLSLDDDVLNDVFQWWVPPIRRIPSLVVTRLLSDLDSYLVTHAADGGGIPVLSWYHREFKVAATAICLKDDAITSALSATLASYFASDYAHVAKPFLDKKGVPGGRAHRKVTPQELAVPGTTPESVTYNHRRVSELPSALIGAKDWPRVELVLSDVTFLQASVALGAISDTLMDIRRAIQAMHADDTPPSVLPQVAAFLSRDMFTLQRHPQSFFQNIVDHPKGSFLRVSADARLTPPPRGYFQVVSTETPTSSIVASFKVGPVTDGASSLAAIAFSPNSLKVAAVSEPNYAQIVYLTVFDVISNTVMWTVVAEPDAKYDSVTWTADGTAVVAGVSSSGELHLFSETIGVRTQVLHAPHKTHDITSVVCVDATIFVTADRTKSELNVWEEGNVRRTLQIDGHGQVDHNDKRRVTQVVLKTSNGEGAHVFGKAFDHPKPLIMDCLDMTGSALEVCGLAFHPNHPSIMYVFNSTTQIYAFDVVRERRLAIYAAPGHSFGGAMTMSLDGSLIATLGQTNNVLLWHPGAKPAPLGAPGRVESVALHPNGATVAACHSGAESTRIVDVCNPTHLVTEFVNTQITSTACTRMVFSHGRDDGGLFVAATTNTSAVCVGQIENDQVTTTFYDTFEYESIDVAVHPSGEYVAALGLDAQYNSRGILRYIRRVDGSVLWEVPDMIRQAVRMGGMALQMSFSGELLACMTHHERLSVMDTATGDVQYSFPNAGGEHCYRFTPDFAMVAMASQGGQVQVWTIDNVERPMWHCNPHADVTNITGVAVLPENNVVLSCAEDGHLFALSLIDGAILSVYAATGLQPIHCFDILPTRLPYPRLAIGDDNGRVVVLDWIQQNQPSTSGIA</sequence>
<dbReference type="InterPro" id="IPR008979">
    <property type="entry name" value="Galactose-bd-like_sf"/>
</dbReference>
<dbReference type="InterPro" id="IPR025139">
    <property type="entry name" value="DUF4062"/>
</dbReference>
<feature type="domain" description="F5/8 type C" evidence="2">
    <location>
        <begin position="260"/>
        <end position="400"/>
    </location>
</feature>
<dbReference type="Pfam" id="PF13191">
    <property type="entry name" value="AAA_16"/>
    <property type="match status" value="1"/>
</dbReference>
<evidence type="ECO:0000259" key="2">
    <source>
        <dbReference type="PROSITE" id="PS50022"/>
    </source>
</evidence>
<dbReference type="InterPro" id="IPR036322">
    <property type="entry name" value="WD40_repeat_dom_sf"/>
</dbReference>
<dbReference type="PANTHER" id="PTHR19871:SF14">
    <property type="entry name" value="DUF4062 DOMAIN-CONTAINING PROTEIN"/>
    <property type="match status" value="1"/>
</dbReference>
<dbReference type="Gene3D" id="1.25.40.370">
    <property type="match status" value="1"/>
</dbReference>
<dbReference type="Gene3D" id="3.40.50.300">
    <property type="entry name" value="P-loop containing nucleotide triphosphate hydrolases"/>
    <property type="match status" value="1"/>
</dbReference>
<evidence type="ECO:0000256" key="1">
    <source>
        <dbReference type="ARBA" id="ARBA00012369"/>
    </source>
</evidence>
<dbReference type="EC" id="3.1.4.12" evidence="1"/>
<dbReference type="Gene3D" id="3.60.10.10">
    <property type="entry name" value="Endonuclease/exonuclease/phosphatase"/>
    <property type="match status" value="1"/>
</dbReference>
<dbReference type="InterPro" id="IPR027417">
    <property type="entry name" value="P-loop_NTPase"/>
</dbReference>
<accession>A0A3R7WG34</accession>
<dbReference type="Gene3D" id="2.60.120.260">
    <property type="entry name" value="Galactose-binding domain-like"/>
    <property type="match status" value="1"/>
</dbReference>
<dbReference type="InterPro" id="IPR005135">
    <property type="entry name" value="Endo/exonuclease/phosphatase"/>
</dbReference>
<dbReference type="GO" id="GO:0005576">
    <property type="term" value="C:extracellular region"/>
    <property type="evidence" value="ECO:0007669"/>
    <property type="project" value="InterPro"/>
</dbReference>
<reference evidence="3" key="1">
    <citation type="submission" date="2018-07" db="EMBL/GenBank/DDBJ databases">
        <title>Annotation of Aphanomyces astaci genome assembly.</title>
        <authorList>
            <person name="Studholme D.J."/>
        </authorList>
    </citation>
    <scope>NUCLEOTIDE SEQUENCE [LARGE SCALE GENOMIC DNA]</scope>
    <source>
        <strain evidence="3">Pc</strain>
    </source>
</reference>
<dbReference type="InterPro" id="IPR000421">
    <property type="entry name" value="FA58C"/>
</dbReference>
<dbReference type="Proteomes" id="UP000284702">
    <property type="component" value="Unassembled WGS sequence"/>
</dbReference>
<organism evidence="3 4">
    <name type="scientific">Aphanomyces astaci</name>
    <name type="common">Crayfish plague agent</name>
    <dbReference type="NCBI Taxonomy" id="112090"/>
    <lineage>
        <taxon>Eukaryota</taxon>
        <taxon>Sar</taxon>
        <taxon>Stramenopiles</taxon>
        <taxon>Oomycota</taxon>
        <taxon>Saprolegniomycetes</taxon>
        <taxon>Saprolegniales</taxon>
        <taxon>Verrucalvaceae</taxon>
        <taxon>Aphanomyces</taxon>
    </lineage>
</organism>
<dbReference type="Pfam" id="PF00754">
    <property type="entry name" value="F5_F8_type_C"/>
    <property type="match status" value="1"/>
</dbReference>
<dbReference type="EMBL" id="MZMZ02003650">
    <property type="protein sequence ID" value="RQM21138.1"/>
    <property type="molecule type" value="Genomic_DNA"/>
</dbReference>
<dbReference type="InterPro" id="IPR036691">
    <property type="entry name" value="Endo/exonu/phosph_ase_sf"/>
</dbReference>
<name>A0A3R7WG34_APHAT</name>
<dbReference type="SUPFAM" id="SSF50978">
    <property type="entry name" value="WD40 repeat-like"/>
    <property type="match status" value="2"/>
</dbReference>
<proteinExistence type="predicted"/>
<dbReference type="PANTHER" id="PTHR19871">
    <property type="entry name" value="BETA TRANSDUCIN-RELATED PROTEIN"/>
    <property type="match status" value="1"/>
</dbReference>